<dbReference type="OrthoDB" id="273988at2"/>
<evidence type="ECO:0000313" key="8">
    <source>
        <dbReference type="EMBL" id="RDD82632.1"/>
    </source>
</evidence>
<dbReference type="PANTHER" id="PTHR13416:SF2">
    <property type="entry name" value="TRANSMEMBRANE PROTEIN 43"/>
    <property type="match status" value="1"/>
</dbReference>
<dbReference type="GO" id="GO:0006629">
    <property type="term" value="P:lipid metabolic process"/>
    <property type="evidence" value="ECO:0007669"/>
    <property type="project" value="TreeGrafter"/>
</dbReference>
<dbReference type="RefSeq" id="WP_114844697.1">
    <property type="nucleotide sequence ID" value="NZ_JBHSPE010000001.1"/>
</dbReference>
<keyword evidence="6 7" id="KW-0472">Membrane</keyword>
<keyword evidence="3 7" id="KW-0812">Transmembrane</keyword>
<dbReference type="EMBL" id="QQAH01000005">
    <property type="protein sequence ID" value="RDD82632.1"/>
    <property type="molecule type" value="Genomic_DNA"/>
</dbReference>
<organism evidence="8 9">
    <name type="scientific">Dyella tabacisoli</name>
    <dbReference type="NCBI Taxonomy" id="2282381"/>
    <lineage>
        <taxon>Bacteria</taxon>
        <taxon>Pseudomonadati</taxon>
        <taxon>Pseudomonadota</taxon>
        <taxon>Gammaproteobacteria</taxon>
        <taxon>Lysobacterales</taxon>
        <taxon>Rhodanobacteraceae</taxon>
        <taxon>Dyella</taxon>
    </lineage>
</organism>
<evidence type="ECO:0000256" key="4">
    <source>
        <dbReference type="ARBA" id="ARBA00022824"/>
    </source>
</evidence>
<evidence type="ECO:0000256" key="6">
    <source>
        <dbReference type="ARBA" id="ARBA00023136"/>
    </source>
</evidence>
<proteinExistence type="predicted"/>
<dbReference type="GO" id="GO:0071763">
    <property type="term" value="P:nuclear membrane organization"/>
    <property type="evidence" value="ECO:0007669"/>
    <property type="project" value="TreeGrafter"/>
</dbReference>
<keyword evidence="9" id="KW-1185">Reference proteome</keyword>
<reference evidence="8 9" key="1">
    <citation type="submission" date="2018-07" db="EMBL/GenBank/DDBJ databases">
        <title>Dyella tabacisoli L4-6T, whole genome shotgun sequence.</title>
        <authorList>
            <person name="Zhou X.-K."/>
            <person name="Li W.-J."/>
            <person name="Duan Y.-Q."/>
        </authorList>
    </citation>
    <scope>NUCLEOTIDE SEQUENCE [LARGE SCALE GENOMIC DNA]</scope>
    <source>
        <strain evidence="8 9">L4-6</strain>
    </source>
</reference>
<feature type="transmembrane region" description="Helical" evidence="7">
    <location>
        <begin position="264"/>
        <end position="282"/>
    </location>
</feature>
<comment type="subcellular location">
    <subcellularLocation>
        <location evidence="1">Endomembrane system</location>
        <topology evidence="1">Multi-pass membrane protein</topology>
    </subcellularLocation>
    <subcellularLocation>
        <location evidence="2">Endoplasmic reticulum membrane</location>
    </subcellularLocation>
</comment>
<keyword evidence="5 7" id="KW-1133">Transmembrane helix</keyword>
<evidence type="ECO:0000256" key="1">
    <source>
        <dbReference type="ARBA" id="ARBA00004127"/>
    </source>
</evidence>
<protein>
    <submittedName>
        <fullName evidence="8">Uncharacterized protein</fullName>
    </submittedName>
</protein>
<dbReference type="Proteomes" id="UP000253782">
    <property type="component" value="Unassembled WGS sequence"/>
</dbReference>
<evidence type="ECO:0000256" key="2">
    <source>
        <dbReference type="ARBA" id="ARBA00004586"/>
    </source>
</evidence>
<evidence type="ECO:0000256" key="3">
    <source>
        <dbReference type="ARBA" id="ARBA00022692"/>
    </source>
</evidence>
<comment type="caution">
    <text evidence="8">The sequence shown here is derived from an EMBL/GenBank/DDBJ whole genome shotgun (WGS) entry which is preliminary data.</text>
</comment>
<keyword evidence="4" id="KW-0256">Endoplasmic reticulum</keyword>
<gene>
    <name evidence="8" type="ORF">DVJ77_06855</name>
</gene>
<evidence type="ECO:0000313" key="9">
    <source>
        <dbReference type="Proteomes" id="UP000253782"/>
    </source>
</evidence>
<evidence type="ECO:0000256" key="7">
    <source>
        <dbReference type="SAM" id="Phobius"/>
    </source>
</evidence>
<sequence>MIRDKRKPILLGAGVVLLLAAVALMAITESGLADFRAATARHGGQVLDLGSTERAQAEQYGYMVRVVGAPKVVEAPYDTQFNQRFDTPVLVRHVEMFQWREVHVGDQLHYEMDWVDRPLDSSRFAQPSGHANPGSFPIEGKQFDAGQVRVNELALSPPLLHALPGSERVTPDMKLLPSNLAASFSLYQDHLVTSATPANPRLGDLRVSWEIVPVQTLTVFGRLDGDRLVPANDAADGKGYDIQVGDRALVDVFPDVPLPPDGVWARRLLVLLLAAAGAWLLMKGRRA</sequence>
<evidence type="ECO:0000256" key="5">
    <source>
        <dbReference type="ARBA" id="ARBA00022989"/>
    </source>
</evidence>
<accession>A0A369UPE5</accession>
<dbReference type="InterPro" id="IPR012430">
    <property type="entry name" value="TMEM43_fam"/>
</dbReference>
<name>A0A369UPE5_9GAMM</name>
<dbReference type="PANTHER" id="PTHR13416">
    <property type="match status" value="1"/>
</dbReference>
<dbReference type="AlphaFoldDB" id="A0A369UPE5"/>
<dbReference type="Pfam" id="PF07787">
    <property type="entry name" value="TMEM43"/>
    <property type="match status" value="1"/>
</dbReference>
<dbReference type="GO" id="GO:0012505">
    <property type="term" value="C:endomembrane system"/>
    <property type="evidence" value="ECO:0007669"/>
    <property type="project" value="UniProtKB-SubCell"/>
</dbReference>